<dbReference type="InterPro" id="IPR009327">
    <property type="entry name" value="Cupin_DUF985"/>
</dbReference>
<comment type="caution">
    <text evidence="2">The sequence shown here is derived from an EMBL/GenBank/DDBJ whole genome shotgun (WGS) entry which is preliminary data.</text>
</comment>
<proteinExistence type="predicted"/>
<evidence type="ECO:0000313" key="2">
    <source>
        <dbReference type="EMBL" id="KAG0499671.1"/>
    </source>
</evidence>
<accession>A0A835RWM2</accession>
<dbReference type="PANTHER" id="PTHR33387">
    <property type="entry name" value="RMLC-LIKE JELLY ROLL FOLD PROTEIN"/>
    <property type="match status" value="1"/>
</dbReference>
<reference evidence="2 3" key="1">
    <citation type="journal article" date="2020" name="Nat. Food">
        <title>A phased Vanilla planifolia genome enables genetic improvement of flavour and production.</title>
        <authorList>
            <person name="Hasing T."/>
            <person name="Tang H."/>
            <person name="Brym M."/>
            <person name="Khazi F."/>
            <person name="Huang T."/>
            <person name="Chambers A.H."/>
        </authorList>
    </citation>
    <scope>NUCLEOTIDE SEQUENCE [LARGE SCALE GENOMIC DNA]</scope>
    <source>
        <tissue evidence="2">Leaf</tissue>
    </source>
</reference>
<gene>
    <name evidence="2" type="ORF">HPP92_004362</name>
</gene>
<dbReference type="CDD" id="cd06121">
    <property type="entry name" value="cupin_YML079wp"/>
    <property type="match status" value="1"/>
</dbReference>
<dbReference type="InterPro" id="IPR039935">
    <property type="entry name" value="YML079W-like"/>
</dbReference>
<keyword evidence="3" id="KW-1185">Reference proteome</keyword>
<dbReference type="EMBL" id="JADCNL010000001">
    <property type="protein sequence ID" value="KAG0499671.1"/>
    <property type="molecule type" value="Genomic_DNA"/>
</dbReference>
<organism evidence="2 3">
    <name type="scientific">Vanilla planifolia</name>
    <name type="common">Vanilla</name>
    <dbReference type="NCBI Taxonomy" id="51239"/>
    <lineage>
        <taxon>Eukaryota</taxon>
        <taxon>Viridiplantae</taxon>
        <taxon>Streptophyta</taxon>
        <taxon>Embryophyta</taxon>
        <taxon>Tracheophyta</taxon>
        <taxon>Spermatophyta</taxon>
        <taxon>Magnoliopsida</taxon>
        <taxon>Liliopsida</taxon>
        <taxon>Asparagales</taxon>
        <taxon>Orchidaceae</taxon>
        <taxon>Vanilloideae</taxon>
        <taxon>Vanilleae</taxon>
        <taxon>Vanilla</taxon>
    </lineage>
</organism>
<protein>
    <recommendedName>
        <fullName evidence="1">DUF985 domain-containing protein</fullName>
    </recommendedName>
</protein>
<dbReference type="AlphaFoldDB" id="A0A835RWM2"/>
<dbReference type="Pfam" id="PF06172">
    <property type="entry name" value="Cupin_5"/>
    <property type="match status" value="1"/>
</dbReference>
<sequence>MGSTRKASEIATLLDLKPHPEGGFYSETFRDRSVFLSKSQLPTQYKVGRPVSTAIYFLVPSGSVSRLHRIPCAETWHFYLGEPLTVFELHDDGRIVFTTLGLDLEAGHRPQYTVPPYVWFGSFPTLDVSCYSTDGSVLTKTPERDPELHYSLVGCTCAPAFQFEDFELATQAEMLTIAPKSGPFLQYLV</sequence>
<feature type="domain" description="DUF985" evidence="1">
    <location>
        <begin position="9"/>
        <end position="169"/>
    </location>
</feature>
<evidence type="ECO:0000259" key="1">
    <source>
        <dbReference type="Pfam" id="PF06172"/>
    </source>
</evidence>
<dbReference type="Proteomes" id="UP000636800">
    <property type="component" value="Chromosome 1"/>
</dbReference>
<dbReference type="PANTHER" id="PTHR33387:SF3">
    <property type="entry name" value="DUF985 DOMAIN-CONTAINING PROTEIN"/>
    <property type="match status" value="1"/>
</dbReference>
<dbReference type="InterPro" id="IPR014710">
    <property type="entry name" value="RmlC-like_jellyroll"/>
</dbReference>
<dbReference type="InterPro" id="IPR011051">
    <property type="entry name" value="RmlC_Cupin_sf"/>
</dbReference>
<dbReference type="SUPFAM" id="SSF51182">
    <property type="entry name" value="RmlC-like cupins"/>
    <property type="match status" value="1"/>
</dbReference>
<evidence type="ECO:0000313" key="3">
    <source>
        <dbReference type="Proteomes" id="UP000636800"/>
    </source>
</evidence>
<dbReference type="Gene3D" id="2.60.120.10">
    <property type="entry name" value="Jelly Rolls"/>
    <property type="match status" value="1"/>
</dbReference>
<name>A0A835RWM2_VANPL</name>